<dbReference type="EMBL" id="UINC01119135">
    <property type="protein sequence ID" value="SVC92740.1"/>
    <property type="molecule type" value="Genomic_DNA"/>
</dbReference>
<evidence type="ECO:0000313" key="2">
    <source>
        <dbReference type="EMBL" id="SVC92740.1"/>
    </source>
</evidence>
<protein>
    <submittedName>
        <fullName evidence="2">Uncharacterized protein</fullName>
    </submittedName>
</protein>
<dbReference type="AlphaFoldDB" id="A0A382R657"/>
<reference evidence="2" key="1">
    <citation type="submission" date="2018-05" db="EMBL/GenBank/DDBJ databases">
        <authorList>
            <person name="Lanie J.A."/>
            <person name="Ng W.-L."/>
            <person name="Kazmierczak K.M."/>
            <person name="Andrzejewski T.M."/>
            <person name="Davidsen T.M."/>
            <person name="Wayne K.J."/>
            <person name="Tettelin H."/>
            <person name="Glass J.I."/>
            <person name="Rusch D."/>
            <person name="Podicherti R."/>
            <person name="Tsui H.-C.T."/>
            <person name="Winkler M.E."/>
        </authorList>
    </citation>
    <scope>NUCLEOTIDE SEQUENCE</scope>
</reference>
<organism evidence="2">
    <name type="scientific">marine metagenome</name>
    <dbReference type="NCBI Taxonomy" id="408172"/>
    <lineage>
        <taxon>unclassified sequences</taxon>
        <taxon>metagenomes</taxon>
        <taxon>ecological metagenomes</taxon>
    </lineage>
</organism>
<evidence type="ECO:0000256" key="1">
    <source>
        <dbReference type="SAM" id="Coils"/>
    </source>
</evidence>
<keyword evidence="1" id="KW-0175">Coiled coil</keyword>
<accession>A0A382R657</accession>
<name>A0A382R657_9ZZZZ</name>
<proteinExistence type="predicted"/>
<sequence>MEIAMKNPYKNVSVLRDKVDIDKKHLQQENDRLQHLVQCLIVQLGKTGDKFPLREIDRQMELFDKENGT</sequence>
<feature type="coiled-coil region" evidence="1">
    <location>
        <begin position="16"/>
        <end position="43"/>
    </location>
</feature>
<gene>
    <name evidence="2" type="ORF">METZ01_LOCUS345594</name>
</gene>